<name>A0A151IXS0_9HYME</name>
<dbReference type="Proteomes" id="UP000078492">
    <property type="component" value="Unassembled WGS sequence"/>
</dbReference>
<dbReference type="EMBL" id="KQ980791">
    <property type="protein sequence ID" value="KYN13113.1"/>
    <property type="molecule type" value="Genomic_DNA"/>
</dbReference>
<proteinExistence type="predicted"/>
<organism evidence="2 3">
    <name type="scientific">Trachymyrmex cornetzi</name>
    <dbReference type="NCBI Taxonomy" id="471704"/>
    <lineage>
        <taxon>Eukaryota</taxon>
        <taxon>Metazoa</taxon>
        <taxon>Ecdysozoa</taxon>
        <taxon>Arthropoda</taxon>
        <taxon>Hexapoda</taxon>
        <taxon>Insecta</taxon>
        <taxon>Pterygota</taxon>
        <taxon>Neoptera</taxon>
        <taxon>Endopterygota</taxon>
        <taxon>Hymenoptera</taxon>
        <taxon>Apocrita</taxon>
        <taxon>Aculeata</taxon>
        <taxon>Formicoidea</taxon>
        <taxon>Formicidae</taxon>
        <taxon>Myrmicinae</taxon>
        <taxon>Trachymyrmex</taxon>
    </lineage>
</organism>
<keyword evidence="1" id="KW-1133">Transmembrane helix</keyword>
<feature type="transmembrane region" description="Helical" evidence="1">
    <location>
        <begin position="60"/>
        <end position="86"/>
    </location>
</feature>
<reference evidence="2 3" key="1">
    <citation type="submission" date="2015-09" db="EMBL/GenBank/DDBJ databases">
        <title>Trachymyrmex cornetzi WGS genome.</title>
        <authorList>
            <person name="Nygaard S."/>
            <person name="Hu H."/>
            <person name="Boomsma J."/>
            <person name="Zhang G."/>
        </authorList>
    </citation>
    <scope>NUCLEOTIDE SEQUENCE [LARGE SCALE GENOMIC DNA]</scope>
    <source>
        <strain evidence="2">Tcor2-1</strain>
        <tissue evidence="2">Whole body</tissue>
    </source>
</reference>
<evidence type="ECO:0008006" key="4">
    <source>
        <dbReference type="Google" id="ProtNLM"/>
    </source>
</evidence>
<feature type="non-terminal residue" evidence="2">
    <location>
        <position position="1"/>
    </location>
</feature>
<protein>
    <recommendedName>
        <fullName evidence="4">C2H2-type domain-containing protein</fullName>
    </recommendedName>
</protein>
<evidence type="ECO:0000313" key="2">
    <source>
        <dbReference type="EMBL" id="KYN13113.1"/>
    </source>
</evidence>
<keyword evidence="1" id="KW-0812">Transmembrane</keyword>
<evidence type="ECO:0000256" key="1">
    <source>
        <dbReference type="SAM" id="Phobius"/>
    </source>
</evidence>
<evidence type="ECO:0000313" key="3">
    <source>
        <dbReference type="Proteomes" id="UP000078492"/>
    </source>
</evidence>
<gene>
    <name evidence="2" type="ORF">ALC57_14671</name>
</gene>
<accession>A0A151IXS0</accession>
<sequence length="167" mass="18797">SSSTAYARGGREQGVHLLETCSFYPLLIERSALGSTGVDWTHQQPLTVAPSRRPPPPPRLIYVSMCVCVCVCVCVCARAHVLYIYVCAHETREHGGQKTPQNAAPREGWSSRGWLVRFRRVYLQEGLSSCECPTCWCAFWHVRSLIGHWVLSEGDRPEGERLKWPGI</sequence>
<keyword evidence="1" id="KW-0472">Membrane</keyword>
<dbReference type="AlphaFoldDB" id="A0A151IXS0"/>
<keyword evidence="3" id="KW-1185">Reference proteome</keyword>